<accession>A0ABN9SI78</accession>
<comment type="caution">
    <text evidence="2">The sequence shown here is derived from an EMBL/GenBank/DDBJ whole genome shotgun (WGS) entry which is preliminary data.</text>
</comment>
<sequence>MAGSDEQLDALMDDLEAQEDRNDGGAKLDDGDIEGQEGGGAKLDDGDIEGQEGGGAKLDDGDVEEQEAGGAKLDDGDIEGQEGGGAKLDDGDVEEQEAGGAKLDDGDVEEQEAGGAKLDDGDNQEQEAGGAKLDDDGDNKEQEAGGAGACEDEFAKLLMAPITSTGDLDGGPAQEEEMLEALMDGSADAKDGDKGLAAKEDIEEVNDDGESELADSCRFNWSATLHAGDHRGIDEPKGGLQEELELMDAILEKNAPTCGAPLKKSNKKKKKKGELKGGASFGTGKKKSKRAGGAEGGDAAGPRAAADDKWDEAWEQWGDDWDNWEGEEGLGDSTPPKLKKVKAVKKKKDIDEEKVTEEPAEQELPTIKAKRKAWNDIAEFADAVNRVAAADVETWENGPELSEKVLVSLAMLPPEATPPYKLNTNQKNYRVDLGNGGKVEVQLYHRLFRVIELANDRDLQSCSRLNFTWLSFDSVAEAWSAIVSTVEGCDSS</sequence>
<dbReference type="EMBL" id="CAUYUJ010011226">
    <property type="protein sequence ID" value="CAK0831397.1"/>
    <property type="molecule type" value="Genomic_DNA"/>
</dbReference>
<gene>
    <name evidence="2" type="ORF">PCOR1329_LOCUS29723</name>
</gene>
<evidence type="ECO:0008006" key="4">
    <source>
        <dbReference type="Google" id="ProtNLM"/>
    </source>
</evidence>
<feature type="compositionally biased region" description="Basic residues" evidence="1">
    <location>
        <begin position="264"/>
        <end position="273"/>
    </location>
</feature>
<feature type="region of interest" description="Disordered" evidence="1">
    <location>
        <begin position="1"/>
        <end position="152"/>
    </location>
</feature>
<evidence type="ECO:0000313" key="2">
    <source>
        <dbReference type="EMBL" id="CAK0831397.1"/>
    </source>
</evidence>
<proteinExistence type="predicted"/>
<keyword evidence="3" id="KW-1185">Reference proteome</keyword>
<evidence type="ECO:0000313" key="3">
    <source>
        <dbReference type="Proteomes" id="UP001189429"/>
    </source>
</evidence>
<organism evidence="2 3">
    <name type="scientific">Prorocentrum cordatum</name>
    <dbReference type="NCBI Taxonomy" id="2364126"/>
    <lineage>
        <taxon>Eukaryota</taxon>
        <taxon>Sar</taxon>
        <taxon>Alveolata</taxon>
        <taxon>Dinophyceae</taxon>
        <taxon>Prorocentrales</taxon>
        <taxon>Prorocentraceae</taxon>
        <taxon>Prorocentrum</taxon>
    </lineage>
</organism>
<feature type="region of interest" description="Disordered" evidence="1">
    <location>
        <begin position="254"/>
        <end position="312"/>
    </location>
</feature>
<dbReference type="Proteomes" id="UP001189429">
    <property type="component" value="Unassembled WGS sequence"/>
</dbReference>
<name>A0ABN9SI78_9DINO</name>
<feature type="compositionally biased region" description="Acidic residues" evidence="1">
    <location>
        <begin position="1"/>
        <end position="17"/>
    </location>
</feature>
<evidence type="ECO:0000256" key="1">
    <source>
        <dbReference type="SAM" id="MobiDB-lite"/>
    </source>
</evidence>
<reference evidence="2" key="1">
    <citation type="submission" date="2023-10" db="EMBL/GenBank/DDBJ databases">
        <authorList>
            <person name="Chen Y."/>
            <person name="Shah S."/>
            <person name="Dougan E. K."/>
            <person name="Thang M."/>
            <person name="Chan C."/>
        </authorList>
    </citation>
    <scope>NUCLEOTIDE SEQUENCE [LARGE SCALE GENOMIC DNA]</scope>
</reference>
<feature type="compositionally biased region" description="Basic and acidic residues" evidence="1">
    <location>
        <begin position="18"/>
        <end position="30"/>
    </location>
</feature>
<protein>
    <recommendedName>
        <fullName evidence="4">FACT complex subunit</fullName>
    </recommendedName>
</protein>